<reference evidence="2" key="1">
    <citation type="submission" date="2021-04" db="EMBL/GenBank/DDBJ databases">
        <title>Isolation of p-tert-butylphenol degrading bacteria Sphingobium phenoxybenzoativorans Tas13 from active sludge.</title>
        <authorList>
            <person name="Li Y."/>
        </authorList>
    </citation>
    <scope>NUCLEOTIDE SEQUENCE</scope>
    <source>
        <strain evidence="2">Tas13</strain>
    </source>
</reference>
<accession>A0A975K762</accession>
<dbReference type="AlphaFoldDB" id="A0A975K762"/>
<dbReference type="OrthoDB" id="7477883at2"/>
<proteinExistence type="predicted"/>
<dbReference type="EMBL" id="CP073910">
    <property type="protein sequence ID" value="QUT06020.1"/>
    <property type="molecule type" value="Genomic_DNA"/>
</dbReference>
<feature type="signal peptide" evidence="1">
    <location>
        <begin position="1"/>
        <end position="22"/>
    </location>
</feature>
<evidence type="ECO:0000313" key="3">
    <source>
        <dbReference type="Proteomes" id="UP000681425"/>
    </source>
</evidence>
<dbReference type="InterPro" id="IPR022061">
    <property type="entry name" value="DUF3617"/>
</dbReference>
<organism evidence="2 3">
    <name type="scientific">Sphingobium phenoxybenzoativorans</name>
    <dbReference type="NCBI Taxonomy" id="1592790"/>
    <lineage>
        <taxon>Bacteria</taxon>
        <taxon>Pseudomonadati</taxon>
        <taxon>Pseudomonadota</taxon>
        <taxon>Alphaproteobacteria</taxon>
        <taxon>Sphingomonadales</taxon>
        <taxon>Sphingomonadaceae</taxon>
        <taxon>Sphingobium</taxon>
    </lineage>
</organism>
<dbReference type="Proteomes" id="UP000681425">
    <property type="component" value="Chromosome"/>
</dbReference>
<evidence type="ECO:0000313" key="2">
    <source>
        <dbReference type="EMBL" id="QUT06020.1"/>
    </source>
</evidence>
<dbReference type="RefSeq" id="WP_070155633.1">
    <property type="nucleotide sequence ID" value="NZ_CP073910.1"/>
</dbReference>
<sequence>MRGTTVSLLMTAALLAACSAEAPPEAAEDAPITLKGGQWAMTRTFTDYKSSTTATPEDTAKIGTKSETSVCLPVAADGKADPTALAGDDGTDCKYKETYMNGGRFVGSMACKAGAGTSELQIEGNYKADSIAFTVNMAKTVGGNTALSTSYTLAGKRTGECAPG</sequence>
<keyword evidence="1" id="KW-0732">Signal</keyword>
<evidence type="ECO:0000256" key="1">
    <source>
        <dbReference type="SAM" id="SignalP"/>
    </source>
</evidence>
<gene>
    <name evidence="2" type="ORF">KFK14_00465</name>
</gene>
<dbReference type="PROSITE" id="PS51257">
    <property type="entry name" value="PROKAR_LIPOPROTEIN"/>
    <property type="match status" value="1"/>
</dbReference>
<keyword evidence="3" id="KW-1185">Reference proteome</keyword>
<dbReference type="Pfam" id="PF12276">
    <property type="entry name" value="DUF3617"/>
    <property type="match status" value="1"/>
</dbReference>
<name>A0A975K762_9SPHN</name>
<dbReference type="KEGG" id="spph:KFK14_00465"/>
<feature type="chain" id="PRO_5037078736" evidence="1">
    <location>
        <begin position="23"/>
        <end position="164"/>
    </location>
</feature>
<protein>
    <submittedName>
        <fullName evidence="2">DUF3617 family protein</fullName>
    </submittedName>
</protein>